<dbReference type="Proteomes" id="UP000254133">
    <property type="component" value="Unassembled WGS sequence"/>
</dbReference>
<reference evidence="1 2" key="1">
    <citation type="submission" date="2018-06" db="EMBL/GenBank/DDBJ databases">
        <authorList>
            <consortium name="Pathogen Informatics"/>
            <person name="Doyle S."/>
        </authorList>
    </citation>
    <scope>NUCLEOTIDE SEQUENCE [LARGE SCALE GENOMIC DNA]</scope>
    <source>
        <strain evidence="1 2">NCTC9426</strain>
    </source>
</reference>
<evidence type="ECO:0008006" key="3">
    <source>
        <dbReference type="Google" id="ProtNLM"/>
    </source>
</evidence>
<protein>
    <recommendedName>
        <fullName evidence="3">Immunity protein 45 domain-containing protein</fullName>
    </recommendedName>
</protein>
<dbReference type="EMBL" id="UGPZ01000002">
    <property type="protein sequence ID" value="STY91064.1"/>
    <property type="molecule type" value="Genomic_DNA"/>
</dbReference>
<sequence length="105" mass="12381">MSWKRLIDVSNDDIMRGSLLKFNSDYPFEQEVVMMFCEVPSGLGKFELITITGNKAGINPYFIFPDDIFNENKIKDWLVDNWYDFSLNHDVEKAMLRACLNYREI</sequence>
<evidence type="ECO:0000313" key="2">
    <source>
        <dbReference type="Proteomes" id="UP000254133"/>
    </source>
</evidence>
<dbReference type="RefSeq" id="WP_115369064.1">
    <property type="nucleotide sequence ID" value="NZ_UGPZ01000002.1"/>
</dbReference>
<evidence type="ECO:0000313" key="1">
    <source>
        <dbReference type="EMBL" id="STY91064.1"/>
    </source>
</evidence>
<dbReference type="AlphaFoldDB" id="A0A378PRF6"/>
<accession>A0A378PRF6</accession>
<organism evidence="1 2">
    <name type="scientific">Moraxella bovis</name>
    <dbReference type="NCBI Taxonomy" id="476"/>
    <lineage>
        <taxon>Bacteria</taxon>
        <taxon>Pseudomonadati</taxon>
        <taxon>Pseudomonadota</taxon>
        <taxon>Gammaproteobacteria</taxon>
        <taxon>Moraxellales</taxon>
        <taxon>Moraxellaceae</taxon>
        <taxon>Moraxella</taxon>
    </lineage>
</organism>
<gene>
    <name evidence="1" type="ORF">NCTC9426_01098</name>
</gene>
<proteinExistence type="predicted"/>
<name>A0A378PRF6_MORBO</name>